<dbReference type="GO" id="GO:0046872">
    <property type="term" value="F:metal ion binding"/>
    <property type="evidence" value="ECO:0007669"/>
    <property type="project" value="UniProtKB-KW"/>
</dbReference>
<dbReference type="Proteomes" id="UP001153404">
    <property type="component" value="Unassembled WGS sequence"/>
</dbReference>
<sequence>MTVPNVDREEIWRVLRDLVAIPSVNPAFLGGTGEADVACYVENYLESNGIPYIVQTVSEGRSNVIGMLSGMRADRTLLLEAHMDTVQTTGMTIEPFGAKTASGRLYGRGACDTKASLAAMLVALGTLARSGRRPPVGVHLAAVVDEEYRYAGVAKLAQAIEAGELCYEAAIVGEPTGLSRVVAHKGCVRFRIEARGVAGHSSDPGKGVNAIEQAMEIVRYLREVVEPGYEALRHPLVGPPTHCIAQIEGGEAPNTIPGACKLTIDRRTVPGEDPLDVWARMKADLERFADETPGLTLMVHEPFIVDYAMEISTDEPVVGKLAHAVDRVKSGTAEHGAAYGTDASKLARVGVPSIVFGPGDIRQAHTDDEWVELAEVCAAADALAALIANYGNEEGEEQTA</sequence>
<dbReference type="InterPro" id="IPR010182">
    <property type="entry name" value="ArgE/DapE"/>
</dbReference>
<keyword evidence="7" id="KW-0479">Metal-binding</keyword>
<dbReference type="SUPFAM" id="SSF53187">
    <property type="entry name" value="Zn-dependent exopeptidases"/>
    <property type="match status" value="1"/>
</dbReference>
<evidence type="ECO:0000313" key="14">
    <source>
        <dbReference type="Proteomes" id="UP001153404"/>
    </source>
</evidence>
<dbReference type="InterPro" id="IPR002933">
    <property type="entry name" value="Peptidase_M20"/>
</dbReference>
<dbReference type="InterPro" id="IPR036264">
    <property type="entry name" value="Bact_exopeptidase_dim_dom"/>
</dbReference>
<comment type="similarity">
    <text evidence="4">Belongs to the peptidase M20A family.</text>
</comment>
<dbReference type="InterPro" id="IPR011650">
    <property type="entry name" value="Peptidase_M20_dimer"/>
</dbReference>
<comment type="cofactor">
    <cofactor evidence="1">
        <name>Co(2+)</name>
        <dbReference type="ChEBI" id="CHEBI:48828"/>
    </cofactor>
</comment>
<gene>
    <name evidence="13" type="ORF">OMP40_15735</name>
</gene>
<evidence type="ECO:0000256" key="4">
    <source>
        <dbReference type="ARBA" id="ARBA00006247"/>
    </source>
</evidence>
<reference evidence="13" key="1">
    <citation type="submission" date="2022-10" db="EMBL/GenBank/DDBJ databases">
        <title>Comparative genomic analysis of Cohnella hashimotonis sp. nov., isolated from the International Space Station.</title>
        <authorList>
            <person name="Simpson A."/>
            <person name="Venkateswaran K."/>
        </authorList>
    </citation>
    <scope>NUCLEOTIDE SEQUENCE</scope>
    <source>
        <strain evidence="13">DSM 28161</strain>
    </source>
</reference>
<dbReference type="EMBL" id="JAPDIA010000003">
    <property type="protein sequence ID" value="MDG0810660.1"/>
    <property type="molecule type" value="Genomic_DNA"/>
</dbReference>
<evidence type="ECO:0000313" key="13">
    <source>
        <dbReference type="EMBL" id="MDG0810660.1"/>
    </source>
</evidence>
<dbReference type="Gene3D" id="3.40.630.10">
    <property type="entry name" value="Zn peptidases"/>
    <property type="match status" value="2"/>
</dbReference>
<dbReference type="GO" id="GO:0009014">
    <property type="term" value="F:succinyl-diaminopimelate desuccinylase activity"/>
    <property type="evidence" value="ECO:0007669"/>
    <property type="project" value="UniProtKB-EC"/>
</dbReference>
<evidence type="ECO:0000256" key="9">
    <source>
        <dbReference type="ARBA" id="ARBA00022833"/>
    </source>
</evidence>
<comment type="pathway">
    <text evidence="3">Amino-acid biosynthesis; L-lysine biosynthesis via DAP pathway; LL-2,6-diaminopimelate from (S)-tetrahydrodipicolinate (succinylase route): step 3/3.</text>
</comment>
<dbReference type="CDD" id="cd03894">
    <property type="entry name" value="M20_ArgE"/>
    <property type="match status" value="1"/>
</dbReference>
<comment type="catalytic activity">
    <reaction evidence="11">
        <text>N-succinyl-(2S,6S)-2,6-diaminopimelate + H2O = (2S,6S)-2,6-diaminopimelate + succinate</text>
        <dbReference type="Rhea" id="RHEA:22608"/>
        <dbReference type="ChEBI" id="CHEBI:15377"/>
        <dbReference type="ChEBI" id="CHEBI:30031"/>
        <dbReference type="ChEBI" id="CHEBI:57609"/>
        <dbReference type="ChEBI" id="CHEBI:58087"/>
        <dbReference type="EC" id="3.5.1.18"/>
    </reaction>
</comment>
<evidence type="ECO:0000256" key="10">
    <source>
        <dbReference type="ARBA" id="ARBA00023285"/>
    </source>
</evidence>
<dbReference type="NCBIfam" id="TIGR01910">
    <property type="entry name" value="DapE-ArgE"/>
    <property type="match status" value="1"/>
</dbReference>
<evidence type="ECO:0000256" key="3">
    <source>
        <dbReference type="ARBA" id="ARBA00005130"/>
    </source>
</evidence>
<evidence type="ECO:0000256" key="8">
    <source>
        <dbReference type="ARBA" id="ARBA00022801"/>
    </source>
</evidence>
<protein>
    <recommendedName>
        <fullName evidence="6">Probable succinyl-diaminopimelate desuccinylase</fullName>
        <ecNumber evidence="5">3.5.1.18</ecNumber>
    </recommendedName>
</protein>
<dbReference type="InterPro" id="IPR050072">
    <property type="entry name" value="Peptidase_M20A"/>
</dbReference>
<keyword evidence="10" id="KW-0170">Cobalt</keyword>
<dbReference type="SUPFAM" id="SSF55031">
    <property type="entry name" value="Bacterial exopeptidase dimerisation domain"/>
    <property type="match status" value="1"/>
</dbReference>
<dbReference type="InterPro" id="IPR001261">
    <property type="entry name" value="ArgE/DapE_CS"/>
</dbReference>
<keyword evidence="9" id="KW-0862">Zinc</keyword>
<evidence type="ECO:0000256" key="1">
    <source>
        <dbReference type="ARBA" id="ARBA00001941"/>
    </source>
</evidence>
<dbReference type="AlphaFoldDB" id="A0A9X4KTE7"/>
<name>A0A9X4KTE7_9BACL</name>
<evidence type="ECO:0000259" key="12">
    <source>
        <dbReference type="Pfam" id="PF07687"/>
    </source>
</evidence>
<comment type="caution">
    <text evidence="13">The sequence shown here is derived from an EMBL/GenBank/DDBJ whole genome shotgun (WGS) entry which is preliminary data.</text>
</comment>
<dbReference type="RefSeq" id="WP_277532620.1">
    <property type="nucleotide sequence ID" value="NZ_JAPDIA010000003.1"/>
</dbReference>
<dbReference type="PANTHER" id="PTHR43808">
    <property type="entry name" value="ACETYLORNITHINE DEACETYLASE"/>
    <property type="match status" value="1"/>
</dbReference>
<dbReference type="Gene3D" id="3.30.70.360">
    <property type="match status" value="1"/>
</dbReference>
<dbReference type="Pfam" id="PF07687">
    <property type="entry name" value="M20_dimer"/>
    <property type="match status" value="1"/>
</dbReference>
<evidence type="ECO:0000256" key="2">
    <source>
        <dbReference type="ARBA" id="ARBA00001947"/>
    </source>
</evidence>
<evidence type="ECO:0000256" key="6">
    <source>
        <dbReference type="ARBA" id="ARBA00016853"/>
    </source>
</evidence>
<keyword evidence="14" id="KW-1185">Reference proteome</keyword>
<proteinExistence type="inferred from homology"/>
<comment type="cofactor">
    <cofactor evidence="2">
        <name>Zn(2+)</name>
        <dbReference type="ChEBI" id="CHEBI:29105"/>
    </cofactor>
</comment>
<keyword evidence="8" id="KW-0378">Hydrolase</keyword>
<feature type="domain" description="Peptidase M20 dimerisation" evidence="12">
    <location>
        <begin position="182"/>
        <end position="290"/>
    </location>
</feature>
<dbReference type="EC" id="3.5.1.18" evidence="5"/>
<evidence type="ECO:0000256" key="5">
    <source>
        <dbReference type="ARBA" id="ARBA00011921"/>
    </source>
</evidence>
<dbReference type="Pfam" id="PF01546">
    <property type="entry name" value="Peptidase_M20"/>
    <property type="match status" value="1"/>
</dbReference>
<evidence type="ECO:0000256" key="7">
    <source>
        <dbReference type="ARBA" id="ARBA00022723"/>
    </source>
</evidence>
<organism evidence="13 14">
    <name type="scientific">Cohnella rhizosphaerae</name>
    <dbReference type="NCBI Taxonomy" id="1457232"/>
    <lineage>
        <taxon>Bacteria</taxon>
        <taxon>Bacillati</taxon>
        <taxon>Bacillota</taxon>
        <taxon>Bacilli</taxon>
        <taxon>Bacillales</taxon>
        <taxon>Paenibacillaceae</taxon>
        <taxon>Cohnella</taxon>
    </lineage>
</organism>
<evidence type="ECO:0000256" key="11">
    <source>
        <dbReference type="ARBA" id="ARBA00051301"/>
    </source>
</evidence>
<dbReference type="PROSITE" id="PS00758">
    <property type="entry name" value="ARGE_DAPE_CPG2_1"/>
    <property type="match status" value="1"/>
</dbReference>
<accession>A0A9X4KTE7</accession>